<dbReference type="KEGG" id="tfr:BR63_10975"/>
<feature type="compositionally biased region" description="Low complexity" evidence="2">
    <location>
        <begin position="317"/>
        <end position="330"/>
    </location>
</feature>
<feature type="compositionally biased region" description="Low complexity" evidence="2">
    <location>
        <begin position="53"/>
        <end position="95"/>
    </location>
</feature>
<keyword evidence="1" id="KW-0677">Repeat</keyword>
<feature type="region of interest" description="Disordered" evidence="2">
    <location>
        <begin position="303"/>
        <end position="335"/>
    </location>
</feature>
<dbReference type="OrthoDB" id="900053at2"/>
<feature type="signal peptide" evidence="3">
    <location>
        <begin position="1"/>
        <end position="36"/>
    </location>
</feature>
<dbReference type="InterPro" id="IPR001119">
    <property type="entry name" value="SLH_dom"/>
</dbReference>
<keyword evidence="3" id="KW-0732">Signal</keyword>
<dbReference type="AlphaFoldDB" id="A0A7G6E3Y0"/>
<feature type="compositionally biased region" description="Polar residues" evidence="2">
    <location>
        <begin position="114"/>
        <end position="134"/>
    </location>
</feature>
<feature type="chain" id="PRO_5029019320" description="SLH domain-containing protein" evidence="3">
    <location>
        <begin position="37"/>
        <end position="720"/>
    </location>
</feature>
<organism evidence="5 6">
    <name type="scientific">Thermanaerosceptrum fracticalcis</name>
    <dbReference type="NCBI Taxonomy" id="1712410"/>
    <lineage>
        <taxon>Bacteria</taxon>
        <taxon>Bacillati</taxon>
        <taxon>Bacillota</taxon>
        <taxon>Clostridia</taxon>
        <taxon>Eubacteriales</taxon>
        <taxon>Peptococcaceae</taxon>
        <taxon>Thermanaerosceptrum</taxon>
    </lineage>
</organism>
<dbReference type="Proteomes" id="UP000515847">
    <property type="component" value="Chromosome"/>
</dbReference>
<gene>
    <name evidence="5" type="ORF">BR63_10975</name>
</gene>
<dbReference type="EMBL" id="CP045798">
    <property type="protein sequence ID" value="QNB46784.1"/>
    <property type="molecule type" value="Genomic_DNA"/>
</dbReference>
<feature type="domain" description="SLH" evidence="4">
    <location>
        <begin position="532"/>
        <end position="595"/>
    </location>
</feature>
<sequence>MKLAKSRFIVKLSSVALVFFMLLNMISFGGMNTALADETHTDHSTTVTEEVYAAPEEVPADINDSNSKSDSSAPSENEVTSDVSNSNNESGESPNDPVPTGDNGTGSETDIGDTGSNEGQVSLTPANGDSQETVTENEEGLGFIVSGKIYGIADSEQVQLMLMRGEDIFQEVTLEEGVVEFSFIDVPAGDYVFCVNINSVAAAMMPIKVEDSDVTADLHIKQITGVITGLEPGVNVSISLVQPGKDMSMDPMPLNLTAESQEINFTIKVVPGNYILKVSAPGYEEYLSEEILVGEEDVTLDPIEMVPTDDSDDDSSNDTGNDSSDNNDTTAPQGTFSNDQIQQAISQADEQISLTASTGADKVELTEAQLARLIEANKPVALSLNGVKFIFNPQILDVPRNSTVSFSAQAVSTGDINKLVEGTSFKLADKIYEFKIIVSDNGIEEEFSQYSEAIKVTMPVPEKYWQDTSHLTLDAFYLNEQESKVQPLQASHNVEERTLTFTTNHFSKYAILSRAGGVDNSGGESEDTSNESPVRDFTDTQGHWAQNDILEMAGKGLVSGYEDHAFRPEVNITRAEFTAILVRILKLEDKASITFKDVLPDQWYFESLAKAYQAGIVSGYSAEEFRPNEFITREQMAVMIANAMTYAKLDMQKIGHVTLDLEMFADKGRIAGWAKESVQKIMRANITKGIPLEGQLLFYPQKNASRAEATVMLLRLSRLF</sequence>
<dbReference type="PROSITE" id="PS51272">
    <property type="entry name" value="SLH"/>
    <property type="match status" value="3"/>
</dbReference>
<proteinExistence type="predicted"/>
<dbReference type="Pfam" id="PF00395">
    <property type="entry name" value="SLH"/>
    <property type="match status" value="3"/>
</dbReference>
<reference evidence="5 6" key="1">
    <citation type="journal article" date="2019" name="Front. Microbiol.">
        <title>Thermoanaerosceptrum fracticalcis gen. nov. sp. nov., a Novel Fumarate-Fermenting Microorganism From a Deep Fractured Carbonate Aquifer of the US Great Basin.</title>
        <authorList>
            <person name="Hamilton-Brehm S.D."/>
            <person name="Stewart L.E."/>
            <person name="Zavarin M."/>
            <person name="Caldwell M."/>
            <person name="Lawson P.A."/>
            <person name="Onstott T.C."/>
            <person name="Grzymski J."/>
            <person name="Neveux I."/>
            <person name="Lollar B.S."/>
            <person name="Russell C.E."/>
            <person name="Moser D.P."/>
        </authorList>
    </citation>
    <scope>NUCLEOTIDE SEQUENCE [LARGE SCALE GENOMIC DNA]</scope>
    <source>
        <strain evidence="5 6">DRI-13</strain>
    </source>
</reference>
<dbReference type="InterPro" id="IPR051465">
    <property type="entry name" value="Cell_Envelope_Struct_Comp"/>
</dbReference>
<protein>
    <recommendedName>
        <fullName evidence="4">SLH domain-containing protein</fullName>
    </recommendedName>
</protein>
<feature type="region of interest" description="Disordered" evidence="2">
    <location>
        <begin position="517"/>
        <end position="538"/>
    </location>
</feature>
<dbReference type="PANTHER" id="PTHR43308:SF5">
    <property type="entry name" value="S-LAYER PROTEIN _ PEPTIDOGLYCAN ENDO-BETA-N-ACETYLGLUCOSAMINIDASE"/>
    <property type="match status" value="1"/>
</dbReference>
<evidence type="ECO:0000256" key="1">
    <source>
        <dbReference type="ARBA" id="ARBA00022737"/>
    </source>
</evidence>
<accession>A0A7G6E3Y0</accession>
<feature type="domain" description="SLH" evidence="4">
    <location>
        <begin position="596"/>
        <end position="654"/>
    </location>
</feature>
<dbReference type="RefSeq" id="WP_153801999.1">
    <property type="nucleotide sequence ID" value="NZ_CP045798.1"/>
</dbReference>
<name>A0A7G6E3Y0_THEFR</name>
<evidence type="ECO:0000259" key="4">
    <source>
        <dbReference type="PROSITE" id="PS51272"/>
    </source>
</evidence>
<feature type="compositionally biased region" description="Acidic residues" evidence="2">
    <location>
        <begin position="307"/>
        <end position="316"/>
    </location>
</feature>
<keyword evidence="6" id="KW-1185">Reference proteome</keyword>
<feature type="domain" description="SLH" evidence="4">
    <location>
        <begin position="661"/>
        <end position="720"/>
    </location>
</feature>
<evidence type="ECO:0000256" key="3">
    <source>
        <dbReference type="SAM" id="SignalP"/>
    </source>
</evidence>
<evidence type="ECO:0000313" key="5">
    <source>
        <dbReference type="EMBL" id="QNB46784.1"/>
    </source>
</evidence>
<feature type="region of interest" description="Disordered" evidence="2">
    <location>
        <begin position="53"/>
        <end position="135"/>
    </location>
</feature>
<dbReference type="PANTHER" id="PTHR43308">
    <property type="entry name" value="OUTER MEMBRANE PROTEIN ALPHA-RELATED"/>
    <property type="match status" value="1"/>
</dbReference>
<evidence type="ECO:0000256" key="2">
    <source>
        <dbReference type="SAM" id="MobiDB-lite"/>
    </source>
</evidence>
<evidence type="ECO:0000313" key="6">
    <source>
        <dbReference type="Proteomes" id="UP000515847"/>
    </source>
</evidence>